<sequence length="276" mass="32072">MLGRFRQQFRIARFKFRRHAFSLQVLHGRFRIAPIRVNIHPPIVFQIVVIHFGYDIFRLAVDGVARMQGETCADHAVRNQILEGEHGLGMRQEHVMVNLVIEFFFAAHFRRVLRRHPAHPRENVLLVDCDPVFHFAAVSLEQGDRVFLEVGDDFPAFPTAVFFLKEQRQIPVIDRHHRLDVVFQAQVDQLVVEIQAFLVHFIHGSWENPCPSDRETIGFQPHFRHQTDIFLHAMVMVDRNITVCVFVGGAGHFHEFIPDRRAFAVLVPRAFHLIGC</sequence>
<dbReference type="EMBL" id="VSSQ01021813">
    <property type="protein sequence ID" value="MPM67656.1"/>
    <property type="molecule type" value="Genomic_DNA"/>
</dbReference>
<protein>
    <submittedName>
        <fullName evidence="1">Uncharacterized protein</fullName>
    </submittedName>
</protein>
<accession>A0A645BQK1</accession>
<comment type="caution">
    <text evidence="1">The sequence shown here is derived from an EMBL/GenBank/DDBJ whole genome shotgun (WGS) entry which is preliminary data.</text>
</comment>
<organism evidence="1">
    <name type="scientific">bioreactor metagenome</name>
    <dbReference type="NCBI Taxonomy" id="1076179"/>
    <lineage>
        <taxon>unclassified sequences</taxon>
        <taxon>metagenomes</taxon>
        <taxon>ecological metagenomes</taxon>
    </lineage>
</organism>
<proteinExistence type="predicted"/>
<reference evidence="1" key="1">
    <citation type="submission" date="2019-08" db="EMBL/GenBank/DDBJ databases">
        <authorList>
            <person name="Kucharzyk K."/>
            <person name="Murdoch R.W."/>
            <person name="Higgins S."/>
            <person name="Loffler F."/>
        </authorList>
    </citation>
    <scope>NUCLEOTIDE SEQUENCE</scope>
</reference>
<evidence type="ECO:0000313" key="1">
    <source>
        <dbReference type="EMBL" id="MPM67656.1"/>
    </source>
</evidence>
<gene>
    <name evidence="1" type="ORF">SDC9_114580</name>
</gene>
<dbReference type="AlphaFoldDB" id="A0A645BQK1"/>
<name>A0A645BQK1_9ZZZZ</name>